<dbReference type="VEuPathDB" id="FungiDB:HpaG808550"/>
<protein>
    <submittedName>
        <fullName evidence="1">Uncharacterized protein</fullName>
    </submittedName>
</protein>
<reference evidence="2" key="1">
    <citation type="journal article" date="2010" name="Science">
        <title>Signatures of adaptation to obligate biotrophy in the Hyaloperonospora arabidopsidis genome.</title>
        <authorList>
            <person name="Baxter L."/>
            <person name="Tripathy S."/>
            <person name="Ishaque N."/>
            <person name="Boot N."/>
            <person name="Cabral A."/>
            <person name="Kemen E."/>
            <person name="Thines M."/>
            <person name="Ah-Fong A."/>
            <person name="Anderson R."/>
            <person name="Badejoko W."/>
            <person name="Bittner-Eddy P."/>
            <person name="Boore J.L."/>
            <person name="Chibucos M.C."/>
            <person name="Coates M."/>
            <person name="Dehal P."/>
            <person name="Delehaunty K."/>
            <person name="Dong S."/>
            <person name="Downton P."/>
            <person name="Dumas B."/>
            <person name="Fabro G."/>
            <person name="Fronick C."/>
            <person name="Fuerstenberg S.I."/>
            <person name="Fulton L."/>
            <person name="Gaulin E."/>
            <person name="Govers F."/>
            <person name="Hughes L."/>
            <person name="Humphray S."/>
            <person name="Jiang R.H."/>
            <person name="Judelson H."/>
            <person name="Kamoun S."/>
            <person name="Kyung K."/>
            <person name="Meijer H."/>
            <person name="Minx P."/>
            <person name="Morris P."/>
            <person name="Nelson J."/>
            <person name="Phuntumart V."/>
            <person name="Qutob D."/>
            <person name="Rehmany A."/>
            <person name="Rougon-Cardoso A."/>
            <person name="Ryden P."/>
            <person name="Torto-Alalibo T."/>
            <person name="Studholme D."/>
            <person name="Wang Y."/>
            <person name="Win J."/>
            <person name="Wood J."/>
            <person name="Clifton S.W."/>
            <person name="Rogers J."/>
            <person name="Van den Ackerveken G."/>
            <person name="Jones J.D."/>
            <person name="McDowell J.M."/>
            <person name="Beynon J."/>
            <person name="Tyler B.M."/>
        </authorList>
    </citation>
    <scope>NUCLEOTIDE SEQUENCE [LARGE SCALE GENOMIC DNA]</scope>
    <source>
        <strain evidence="2">Emoy2</strain>
    </source>
</reference>
<accession>M4BQ61</accession>
<proteinExistence type="predicted"/>
<evidence type="ECO:0000313" key="1">
    <source>
        <dbReference type="EnsemblProtists" id="HpaP808550"/>
    </source>
</evidence>
<dbReference type="EMBL" id="JH598544">
    <property type="status" value="NOT_ANNOTATED_CDS"/>
    <property type="molecule type" value="Genomic_DNA"/>
</dbReference>
<sequence length="103" mass="11872">MLRLYRRTAALHTSDREAVLVDIVDNVRSNPTHCELRDFESGIDTRPKTKVADFEICTSMLRRLATLVLLRHCSLCCGKVKATEFVAQICEMLLRYVDIERDD</sequence>
<keyword evidence="2" id="KW-1185">Reference proteome</keyword>
<name>M4BQ61_HYAAE</name>
<evidence type="ECO:0000313" key="2">
    <source>
        <dbReference type="Proteomes" id="UP000011713"/>
    </source>
</evidence>
<reference evidence="1" key="2">
    <citation type="submission" date="2015-06" db="UniProtKB">
        <authorList>
            <consortium name="EnsemblProtists"/>
        </authorList>
    </citation>
    <scope>IDENTIFICATION</scope>
    <source>
        <strain evidence="1">Emoy2</strain>
    </source>
</reference>
<dbReference type="EnsemblProtists" id="HpaT808550">
    <property type="protein sequence ID" value="HpaP808550"/>
    <property type="gene ID" value="HpaG808550"/>
</dbReference>
<dbReference type="HOGENOM" id="CLU_2269015_0_0_1"/>
<dbReference type="AlphaFoldDB" id="M4BQ61"/>
<dbReference type="Proteomes" id="UP000011713">
    <property type="component" value="Unassembled WGS sequence"/>
</dbReference>
<organism evidence="1 2">
    <name type="scientific">Hyaloperonospora arabidopsidis (strain Emoy2)</name>
    <name type="common">Downy mildew agent</name>
    <name type="synonym">Peronospora arabidopsidis</name>
    <dbReference type="NCBI Taxonomy" id="559515"/>
    <lineage>
        <taxon>Eukaryota</taxon>
        <taxon>Sar</taxon>
        <taxon>Stramenopiles</taxon>
        <taxon>Oomycota</taxon>
        <taxon>Peronosporomycetes</taxon>
        <taxon>Peronosporales</taxon>
        <taxon>Peronosporaceae</taxon>
        <taxon>Hyaloperonospora</taxon>
    </lineage>
</organism>
<dbReference type="InParanoid" id="M4BQ61"/>